<evidence type="ECO:0000313" key="4">
    <source>
        <dbReference type="Proteomes" id="UP000692954"/>
    </source>
</evidence>
<proteinExistence type="predicted"/>
<keyword evidence="1" id="KW-0175">Coiled coil</keyword>
<dbReference type="OrthoDB" id="303682at2759"/>
<accession>A0A8S1N7J2</accession>
<reference evidence="3" key="1">
    <citation type="submission" date="2021-01" db="EMBL/GenBank/DDBJ databases">
        <authorList>
            <consortium name="Genoscope - CEA"/>
            <person name="William W."/>
        </authorList>
    </citation>
    <scope>NUCLEOTIDE SEQUENCE</scope>
</reference>
<name>A0A8S1N7J2_9CILI</name>
<feature type="coiled-coil region" evidence="1">
    <location>
        <begin position="327"/>
        <end position="361"/>
    </location>
</feature>
<feature type="compositionally biased region" description="Low complexity" evidence="2">
    <location>
        <begin position="206"/>
        <end position="224"/>
    </location>
</feature>
<evidence type="ECO:0000313" key="3">
    <source>
        <dbReference type="EMBL" id="CAD8085981.1"/>
    </source>
</evidence>
<feature type="region of interest" description="Disordered" evidence="2">
    <location>
        <begin position="191"/>
        <end position="224"/>
    </location>
</feature>
<gene>
    <name evidence="3" type="ORF">PSON_ATCC_30995.1.T0490114</name>
</gene>
<feature type="region of interest" description="Disordered" evidence="2">
    <location>
        <begin position="126"/>
        <end position="148"/>
    </location>
</feature>
<dbReference type="EMBL" id="CAJJDN010000049">
    <property type="protein sequence ID" value="CAD8085981.1"/>
    <property type="molecule type" value="Genomic_DNA"/>
</dbReference>
<keyword evidence="4" id="KW-1185">Reference proteome</keyword>
<comment type="caution">
    <text evidence="3">The sequence shown here is derived from an EMBL/GenBank/DDBJ whole genome shotgun (WGS) entry which is preliminary data.</text>
</comment>
<dbReference type="AlphaFoldDB" id="A0A8S1N7J2"/>
<feature type="region of interest" description="Disordered" evidence="2">
    <location>
        <begin position="253"/>
        <end position="297"/>
    </location>
</feature>
<evidence type="ECO:0000256" key="2">
    <source>
        <dbReference type="SAM" id="MobiDB-lite"/>
    </source>
</evidence>
<dbReference type="Proteomes" id="UP000692954">
    <property type="component" value="Unassembled WGS sequence"/>
</dbReference>
<organism evidence="3 4">
    <name type="scientific">Paramecium sonneborni</name>
    <dbReference type="NCBI Taxonomy" id="65129"/>
    <lineage>
        <taxon>Eukaryota</taxon>
        <taxon>Sar</taxon>
        <taxon>Alveolata</taxon>
        <taxon>Ciliophora</taxon>
        <taxon>Intramacronucleata</taxon>
        <taxon>Oligohymenophorea</taxon>
        <taxon>Peniculida</taxon>
        <taxon>Parameciidae</taxon>
        <taxon>Paramecium</taxon>
    </lineage>
</organism>
<sequence>MSKHKHRRTQSNSEVDLKNALCQQDDKKHFIEIFNHASHIQPQIPEKEVIIEKLEDDYAMQHLKENCGLTFGNAKKKSNFGSYQPNNLFLIPEQNDLLSSVEQTQESGKKLTSGMKLNVNTQKRQTYSVEQKNNNDQKENLKNEHNRQNSTLISQIQAQLKDVTHLMNSDKIDQFNKMSFTKELQKKTTVNPVQVPYSHQNTLQPSLNHNYSQQQQSQSQHQQTFNQQLNNNNILQLQNPNIQQPQLLIQQNSQKNVTKHTITPDRKRTPSMAINKPSGVEAPFQKSDKSNANNESDKLKSNLSVSIFNNLFQQNKKISISHIANKQDIQNDSFRKLETQIKKIERELMSLKQRQDQQEDFNKTILQQVQQVIHDNRKQREQSNLYLKKLEQLEIITRRNEETTMYIWQAVGNNKRMDSTTHQTDSTELSDQHRRFTDLKSLNRYI</sequence>
<feature type="compositionally biased region" description="Polar residues" evidence="2">
    <location>
        <begin position="191"/>
        <end position="205"/>
    </location>
</feature>
<protein>
    <submittedName>
        <fullName evidence="3">Uncharacterized protein</fullName>
    </submittedName>
</protein>
<feature type="compositionally biased region" description="Basic and acidic residues" evidence="2">
    <location>
        <begin position="133"/>
        <end position="147"/>
    </location>
</feature>
<evidence type="ECO:0000256" key="1">
    <source>
        <dbReference type="SAM" id="Coils"/>
    </source>
</evidence>